<dbReference type="GeneID" id="91097504"/>
<feature type="compositionally biased region" description="Low complexity" evidence="1">
    <location>
        <begin position="342"/>
        <end position="358"/>
    </location>
</feature>
<dbReference type="EMBL" id="CP144106">
    <property type="protein sequence ID" value="WWC91886.1"/>
    <property type="molecule type" value="Genomic_DNA"/>
</dbReference>
<feature type="compositionally biased region" description="Low complexity" evidence="1">
    <location>
        <begin position="207"/>
        <end position="230"/>
    </location>
</feature>
<feature type="region of interest" description="Disordered" evidence="1">
    <location>
        <begin position="317"/>
        <end position="386"/>
    </location>
</feature>
<dbReference type="Proteomes" id="UP001355207">
    <property type="component" value="Chromosome 9"/>
</dbReference>
<accession>A0AAX4K2G1</accession>
<dbReference type="RefSeq" id="XP_066078648.1">
    <property type="nucleotide sequence ID" value="XM_066222551.1"/>
</dbReference>
<feature type="compositionally biased region" description="Polar residues" evidence="1">
    <location>
        <begin position="322"/>
        <end position="341"/>
    </location>
</feature>
<organism evidence="2 3">
    <name type="scientific">Kwoniella dendrophila CBS 6074</name>
    <dbReference type="NCBI Taxonomy" id="1295534"/>
    <lineage>
        <taxon>Eukaryota</taxon>
        <taxon>Fungi</taxon>
        <taxon>Dikarya</taxon>
        <taxon>Basidiomycota</taxon>
        <taxon>Agaricomycotina</taxon>
        <taxon>Tremellomycetes</taxon>
        <taxon>Tremellales</taxon>
        <taxon>Cryptococcaceae</taxon>
        <taxon>Kwoniella</taxon>
    </lineage>
</organism>
<protein>
    <submittedName>
        <fullName evidence="2">Uncharacterized protein</fullName>
    </submittedName>
</protein>
<evidence type="ECO:0000313" key="3">
    <source>
        <dbReference type="Proteomes" id="UP001355207"/>
    </source>
</evidence>
<proteinExistence type="predicted"/>
<keyword evidence="3" id="KW-1185">Reference proteome</keyword>
<evidence type="ECO:0000313" key="2">
    <source>
        <dbReference type="EMBL" id="WWC91886.1"/>
    </source>
</evidence>
<feature type="compositionally biased region" description="Basic and acidic residues" evidence="1">
    <location>
        <begin position="367"/>
        <end position="382"/>
    </location>
</feature>
<dbReference type="AlphaFoldDB" id="A0AAX4K2G1"/>
<feature type="region of interest" description="Disordered" evidence="1">
    <location>
        <begin position="207"/>
        <end position="248"/>
    </location>
</feature>
<gene>
    <name evidence="2" type="ORF">L201_006835</name>
</gene>
<reference evidence="2 3" key="1">
    <citation type="submission" date="2024-01" db="EMBL/GenBank/DDBJ databases">
        <title>Comparative genomics of Cryptococcus and Kwoniella reveals pathogenesis evolution and contrasting modes of karyotype evolution via chromosome fusion or intercentromeric recombination.</title>
        <authorList>
            <person name="Coelho M.A."/>
            <person name="David-Palma M."/>
            <person name="Shea T."/>
            <person name="Bowers K."/>
            <person name="McGinley-Smith S."/>
            <person name="Mohammad A.W."/>
            <person name="Gnirke A."/>
            <person name="Yurkov A.M."/>
            <person name="Nowrousian M."/>
            <person name="Sun S."/>
            <person name="Cuomo C.A."/>
            <person name="Heitman J."/>
        </authorList>
    </citation>
    <scope>NUCLEOTIDE SEQUENCE [LARGE SCALE GENOMIC DNA]</scope>
    <source>
        <strain evidence="2 3">CBS 6074</strain>
    </source>
</reference>
<sequence length="521" mass="57491">MSAVDTSAPAPLRLPAILQNPVNTSQRQVEAYNVQQREKLQARREAKSIPKIEGKFNGKGKRVIRRLDNAQFTSNPYIQQPLKSDYYPSVPLQSRPLNSITTPSFSDNTLSRKELIPSSILPEKNSGSNDSINGNFNLSLKGVRSLLRKRGNNSGRRVEILVNKVESNLRNWLIGDNNNDFLSYQQEVNDHGLNWKIIDDTPIELSSVTSTESNSSSNSSGSSSQHTNSSRRLPPQHQITGLLPGLPKSKDNNQLSSILEISRSPIHLSWYIVDNFDRLVVHLLARYYELLSWSEQYQTISGESIRLTHITKPTIIKPRIPSNTNHLMTPETSELSSQSGPESAGALTSASSSSASSSDNEDDSDTATEKGEDDHDNDHEGYSLEGVGDETITSLPQAMSNLSIRNAEVEEATIPLQRTISNLSTTSSAYASSEASNNSDYSLLNDSFILPTQSQSVKPIDEWSDFGSDLGDLPLPSNRNLISQTRSNQVAFGSISSNGQVNGIRKSWEDKPTFFEYLYGA</sequence>
<evidence type="ECO:0000256" key="1">
    <source>
        <dbReference type="SAM" id="MobiDB-lite"/>
    </source>
</evidence>
<name>A0AAX4K2G1_9TREE</name>